<comment type="similarity">
    <text evidence="1">Belongs to the Skp family.</text>
</comment>
<feature type="transmembrane region" description="Helical" evidence="3">
    <location>
        <begin position="6"/>
        <end position="24"/>
    </location>
</feature>
<accession>A0A8X8LF65</accession>
<keyword evidence="2" id="KW-0732">Signal</keyword>
<protein>
    <submittedName>
        <fullName evidence="4">Periplasmic chaperone for outer membrane proteins Skp</fullName>
    </submittedName>
</protein>
<proteinExistence type="inferred from homology"/>
<evidence type="ECO:0000256" key="3">
    <source>
        <dbReference type="SAM" id="Phobius"/>
    </source>
</evidence>
<dbReference type="Pfam" id="PF03938">
    <property type="entry name" value="OmpH"/>
    <property type="match status" value="1"/>
</dbReference>
<dbReference type="InterPro" id="IPR005632">
    <property type="entry name" value="Chaperone_Skp"/>
</dbReference>
<dbReference type="PANTHER" id="PTHR35089:SF1">
    <property type="entry name" value="CHAPERONE PROTEIN SKP"/>
    <property type="match status" value="1"/>
</dbReference>
<dbReference type="GO" id="GO:0051082">
    <property type="term" value="F:unfolded protein binding"/>
    <property type="evidence" value="ECO:0007669"/>
    <property type="project" value="InterPro"/>
</dbReference>
<keyword evidence="3" id="KW-1133">Transmembrane helix</keyword>
<sequence>MKNVSLGLNVVLVLAVAVLFYLHFSGKKATVQAVDTKSIPAGSFKIAYFEIDSIQTQFEYYKEIQKGLEAKDQEVTRQLNALKNAFAAKYQELQRSAQSLTQAELASRQQELQQMDKTYQGKEQMLTSELQEESIRKRQDVQKKIKEFLEAYNKDKGYSYIFSNLSDLLYFKDTAYDITKDVVNGLNQKYKKK</sequence>
<dbReference type="SUPFAM" id="SSF111384">
    <property type="entry name" value="OmpH-like"/>
    <property type="match status" value="1"/>
</dbReference>
<dbReference type="SMART" id="SM00935">
    <property type="entry name" value="OmpH"/>
    <property type="match status" value="1"/>
</dbReference>
<dbReference type="AlphaFoldDB" id="A0A8X8LF65"/>
<evidence type="ECO:0000313" key="5">
    <source>
        <dbReference type="Proteomes" id="UP000198711"/>
    </source>
</evidence>
<dbReference type="Gene3D" id="3.30.910.20">
    <property type="entry name" value="Skp domain"/>
    <property type="match status" value="1"/>
</dbReference>
<reference evidence="4 5" key="1">
    <citation type="submission" date="2016-10" db="EMBL/GenBank/DDBJ databases">
        <authorList>
            <person name="Varghese N."/>
            <person name="Submissions S."/>
        </authorList>
    </citation>
    <scope>NUCLEOTIDE SEQUENCE [LARGE SCALE GENOMIC DNA]</scope>
    <source>
        <strain evidence="4 5">DSM 25353</strain>
    </source>
</reference>
<dbReference type="InterPro" id="IPR024930">
    <property type="entry name" value="Skp_dom_sf"/>
</dbReference>
<dbReference type="EMBL" id="FNNO01000012">
    <property type="protein sequence ID" value="SDX27779.1"/>
    <property type="molecule type" value="Genomic_DNA"/>
</dbReference>
<name>A0A8X8LF65_9BACT</name>
<dbReference type="GO" id="GO:0050821">
    <property type="term" value="P:protein stabilization"/>
    <property type="evidence" value="ECO:0007669"/>
    <property type="project" value="TreeGrafter"/>
</dbReference>
<evidence type="ECO:0000256" key="1">
    <source>
        <dbReference type="ARBA" id="ARBA00009091"/>
    </source>
</evidence>
<evidence type="ECO:0000313" key="4">
    <source>
        <dbReference type="EMBL" id="SDX27779.1"/>
    </source>
</evidence>
<gene>
    <name evidence="4" type="ORF">SAMN05444410_11265</name>
</gene>
<keyword evidence="3" id="KW-0812">Transmembrane</keyword>
<dbReference type="GO" id="GO:0005829">
    <property type="term" value="C:cytosol"/>
    <property type="evidence" value="ECO:0007669"/>
    <property type="project" value="TreeGrafter"/>
</dbReference>
<dbReference type="Proteomes" id="UP000198711">
    <property type="component" value="Unassembled WGS sequence"/>
</dbReference>
<organism evidence="4 5">
    <name type="scientific">Hydrobacter penzbergensis</name>
    <dbReference type="NCBI Taxonomy" id="1235997"/>
    <lineage>
        <taxon>Bacteria</taxon>
        <taxon>Pseudomonadati</taxon>
        <taxon>Bacteroidota</taxon>
        <taxon>Chitinophagia</taxon>
        <taxon>Chitinophagales</taxon>
        <taxon>Chitinophagaceae</taxon>
        <taxon>Hydrobacter</taxon>
    </lineage>
</organism>
<dbReference type="RefSeq" id="WP_092725181.1">
    <property type="nucleotide sequence ID" value="NZ_FNNO01000012.1"/>
</dbReference>
<evidence type="ECO:0000256" key="2">
    <source>
        <dbReference type="ARBA" id="ARBA00022729"/>
    </source>
</evidence>
<comment type="caution">
    <text evidence="4">The sequence shown here is derived from an EMBL/GenBank/DDBJ whole genome shotgun (WGS) entry which is preliminary data.</text>
</comment>
<dbReference type="PANTHER" id="PTHR35089">
    <property type="entry name" value="CHAPERONE PROTEIN SKP"/>
    <property type="match status" value="1"/>
</dbReference>
<keyword evidence="3" id="KW-0472">Membrane</keyword>
<keyword evidence="5" id="KW-1185">Reference proteome</keyword>